<evidence type="ECO:0000313" key="2">
    <source>
        <dbReference type="EMBL" id="CAH3151378.1"/>
    </source>
</evidence>
<sequence length="175" mass="19394">MIAPAQDAEALEAHTKAMQYEKMLREQKLNQEQAAAAKAQAEQLEFQKQKMKLELENQKQITLWGSQTSCHTCKGKHHTSICEKTQMLLPACEPGMTANHVGESAVIHPVVVLRVEGYKFRALLDGGASHSYCSSTFLKLVKARPNTAGLRQIAMLMGVTTKTLQEFNVTMHAVT</sequence>
<gene>
    <name evidence="2" type="ORF">PEVE_00000423</name>
</gene>
<dbReference type="SUPFAM" id="SSF50630">
    <property type="entry name" value="Acid proteases"/>
    <property type="match status" value="1"/>
</dbReference>
<keyword evidence="1" id="KW-0175">Coiled coil</keyword>
<comment type="caution">
    <text evidence="2">The sequence shown here is derived from an EMBL/GenBank/DDBJ whole genome shotgun (WGS) entry which is preliminary data.</text>
</comment>
<organism evidence="2 3">
    <name type="scientific">Porites evermanni</name>
    <dbReference type="NCBI Taxonomy" id="104178"/>
    <lineage>
        <taxon>Eukaryota</taxon>
        <taxon>Metazoa</taxon>
        <taxon>Cnidaria</taxon>
        <taxon>Anthozoa</taxon>
        <taxon>Hexacorallia</taxon>
        <taxon>Scleractinia</taxon>
        <taxon>Fungiina</taxon>
        <taxon>Poritidae</taxon>
        <taxon>Porites</taxon>
    </lineage>
</organism>
<reference evidence="2 3" key="1">
    <citation type="submission" date="2022-05" db="EMBL/GenBank/DDBJ databases">
        <authorList>
            <consortium name="Genoscope - CEA"/>
            <person name="William W."/>
        </authorList>
    </citation>
    <scope>NUCLEOTIDE SEQUENCE [LARGE SCALE GENOMIC DNA]</scope>
</reference>
<dbReference type="InterPro" id="IPR021109">
    <property type="entry name" value="Peptidase_aspartic_dom_sf"/>
</dbReference>
<evidence type="ECO:0000313" key="3">
    <source>
        <dbReference type="Proteomes" id="UP001159427"/>
    </source>
</evidence>
<protein>
    <submittedName>
        <fullName evidence="2">Uncharacterized protein</fullName>
    </submittedName>
</protein>
<evidence type="ECO:0000256" key="1">
    <source>
        <dbReference type="SAM" id="Coils"/>
    </source>
</evidence>
<proteinExistence type="predicted"/>
<accession>A0ABN8PVQ9</accession>
<dbReference type="Proteomes" id="UP001159427">
    <property type="component" value="Unassembled WGS sequence"/>
</dbReference>
<name>A0ABN8PVQ9_9CNID</name>
<feature type="coiled-coil region" evidence="1">
    <location>
        <begin position="24"/>
        <end position="61"/>
    </location>
</feature>
<keyword evidence="3" id="KW-1185">Reference proteome</keyword>
<feature type="non-terminal residue" evidence="2">
    <location>
        <position position="175"/>
    </location>
</feature>
<dbReference type="EMBL" id="CALNXI010001011">
    <property type="protein sequence ID" value="CAH3151378.1"/>
    <property type="molecule type" value="Genomic_DNA"/>
</dbReference>